<feature type="transmembrane region" description="Helical" evidence="6">
    <location>
        <begin position="219"/>
        <end position="240"/>
    </location>
</feature>
<keyword evidence="2" id="KW-1003">Cell membrane</keyword>
<keyword evidence="4 6" id="KW-1133">Transmembrane helix</keyword>
<dbReference type="RefSeq" id="WP_161557213.1">
    <property type="nucleotide sequence ID" value="NZ_CP030840.1"/>
</dbReference>
<proteinExistence type="predicted"/>
<dbReference type="InterPro" id="IPR017039">
    <property type="entry name" value="Virul_fac_BrkB"/>
</dbReference>
<dbReference type="GO" id="GO:0005886">
    <property type="term" value="C:plasma membrane"/>
    <property type="evidence" value="ECO:0007669"/>
    <property type="project" value="UniProtKB-SubCell"/>
</dbReference>
<name>A0A2Z5FVA8_9BACT</name>
<comment type="subcellular location">
    <subcellularLocation>
        <location evidence="1">Cell membrane</location>
        <topology evidence="1">Multi-pass membrane protein</topology>
    </subcellularLocation>
</comment>
<dbReference type="NCBIfam" id="TIGR00765">
    <property type="entry name" value="yihY_not_rbn"/>
    <property type="match status" value="1"/>
</dbReference>
<dbReference type="PIRSF" id="PIRSF035875">
    <property type="entry name" value="RNase_BN"/>
    <property type="match status" value="1"/>
</dbReference>
<evidence type="ECO:0000313" key="7">
    <source>
        <dbReference type="EMBL" id="AXC10434.1"/>
    </source>
</evidence>
<feature type="transmembrane region" description="Helical" evidence="6">
    <location>
        <begin position="252"/>
        <end position="274"/>
    </location>
</feature>
<dbReference type="KEGG" id="abas:ACPOL_1083"/>
<evidence type="ECO:0000256" key="3">
    <source>
        <dbReference type="ARBA" id="ARBA00022692"/>
    </source>
</evidence>
<keyword evidence="3 6" id="KW-0812">Transmembrane</keyword>
<sequence>MLRRSSVRSATRKFELRSFALGVWQEMFRTRSFVVAAALSFYFLLSLVPLLIVFSSLLSYLPIPNIFDQLLDLMATVVPPDAMALVQKIVISVLSPHARGLLSFGVLGYLWSSTGGYSAVIEALDIAYGVRDSRPWWRDRLQALLLTFTTGALFTTSLILLILGSDFGHMVEAVFPTPDSFGRMWPAIRLALTFTTFLAAVLVMYVFGPNARITFRSALPGAVLAVFGWFLGSFGFTFYLKHFADYDVTYGSLGAVIVLMLWFYIIAVAMLLGAEVNAQLARRKQIQQAVTEQAGHVSGVAAT</sequence>
<evidence type="ECO:0000256" key="4">
    <source>
        <dbReference type="ARBA" id="ARBA00022989"/>
    </source>
</evidence>
<evidence type="ECO:0000256" key="6">
    <source>
        <dbReference type="SAM" id="Phobius"/>
    </source>
</evidence>
<dbReference type="AlphaFoldDB" id="A0A2Z5FVA8"/>
<evidence type="ECO:0000256" key="1">
    <source>
        <dbReference type="ARBA" id="ARBA00004651"/>
    </source>
</evidence>
<feature type="transmembrane region" description="Helical" evidence="6">
    <location>
        <begin position="184"/>
        <end position="207"/>
    </location>
</feature>
<dbReference type="Pfam" id="PF03631">
    <property type="entry name" value="Virul_fac_BrkB"/>
    <property type="match status" value="1"/>
</dbReference>
<feature type="transmembrane region" description="Helical" evidence="6">
    <location>
        <begin position="109"/>
        <end position="131"/>
    </location>
</feature>
<dbReference type="EMBL" id="CP030840">
    <property type="protein sequence ID" value="AXC10434.1"/>
    <property type="molecule type" value="Genomic_DNA"/>
</dbReference>
<reference evidence="7 8" key="1">
    <citation type="journal article" date="2018" name="Front. Microbiol.">
        <title>Hydrolytic Capabilities as a Key to Environmental Success: Chitinolytic and Cellulolytic Acidobacteria From Acidic Sub-arctic Soils and Boreal Peatlands.</title>
        <authorList>
            <person name="Belova S.E."/>
            <person name="Ravin N.V."/>
            <person name="Pankratov T.A."/>
            <person name="Rakitin A.L."/>
            <person name="Ivanova A.A."/>
            <person name="Beletsky A.V."/>
            <person name="Mardanov A.V."/>
            <person name="Sinninghe Damste J.S."/>
            <person name="Dedysh S.N."/>
        </authorList>
    </citation>
    <scope>NUCLEOTIDE SEQUENCE [LARGE SCALE GENOMIC DNA]</scope>
    <source>
        <strain evidence="7 8">SBC82</strain>
    </source>
</reference>
<protein>
    <submittedName>
        <fullName evidence="7">Ribonuclease BN</fullName>
    </submittedName>
</protein>
<dbReference type="PANTHER" id="PTHR30213">
    <property type="entry name" value="INNER MEMBRANE PROTEIN YHJD"/>
    <property type="match status" value="1"/>
</dbReference>
<evidence type="ECO:0000256" key="5">
    <source>
        <dbReference type="ARBA" id="ARBA00023136"/>
    </source>
</evidence>
<feature type="transmembrane region" description="Helical" evidence="6">
    <location>
        <begin position="33"/>
        <end position="61"/>
    </location>
</feature>
<organism evidence="7 8">
    <name type="scientific">Acidisarcina polymorpha</name>
    <dbReference type="NCBI Taxonomy" id="2211140"/>
    <lineage>
        <taxon>Bacteria</taxon>
        <taxon>Pseudomonadati</taxon>
        <taxon>Acidobacteriota</taxon>
        <taxon>Terriglobia</taxon>
        <taxon>Terriglobales</taxon>
        <taxon>Acidobacteriaceae</taxon>
        <taxon>Acidisarcina</taxon>
    </lineage>
</organism>
<dbReference type="Proteomes" id="UP000253606">
    <property type="component" value="Chromosome"/>
</dbReference>
<dbReference type="PANTHER" id="PTHR30213:SF0">
    <property type="entry name" value="UPF0761 MEMBRANE PROTEIN YIHY"/>
    <property type="match status" value="1"/>
</dbReference>
<gene>
    <name evidence="7" type="ORF">ACPOL_1083</name>
</gene>
<keyword evidence="5 6" id="KW-0472">Membrane</keyword>
<keyword evidence="8" id="KW-1185">Reference proteome</keyword>
<accession>A0A2Z5FVA8</accession>
<feature type="transmembrane region" description="Helical" evidence="6">
    <location>
        <begin position="143"/>
        <end position="164"/>
    </location>
</feature>
<evidence type="ECO:0000313" key="8">
    <source>
        <dbReference type="Proteomes" id="UP000253606"/>
    </source>
</evidence>
<evidence type="ECO:0000256" key="2">
    <source>
        <dbReference type="ARBA" id="ARBA00022475"/>
    </source>
</evidence>